<proteinExistence type="predicted"/>
<comment type="caution">
    <text evidence="1">The sequence shown here is derived from an EMBL/GenBank/DDBJ whole genome shotgun (WGS) entry which is preliminary data.</text>
</comment>
<gene>
    <name evidence="1" type="ORF">HMPREF1991_00740</name>
</gene>
<dbReference type="HOGENOM" id="CLU_3171610_0_0_10"/>
<keyword evidence="2" id="KW-1185">Reference proteome</keyword>
<reference evidence="1 2" key="1">
    <citation type="submission" date="2013-08" db="EMBL/GenBank/DDBJ databases">
        <authorList>
            <person name="Weinstock G."/>
            <person name="Sodergren E."/>
            <person name="Wylie T."/>
            <person name="Fulton L."/>
            <person name="Fulton R."/>
            <person name="Fronick C."/>
            <person name="O'Laughlin M."/>
            <person name="Godfrey J."/>
            <person name="Miner T."/>
            <person name="Herter B."/>
            <person name="Appelbaum E."/>
            <person name="Cordes M."/>
            <person name="Lek S."/>
            <person name="Wollam A."/>
            <person name="Pepin K.H."/>
            <person name="Palsikar V.B."/>
            <person name="Mitreva M."/>
            <person name="Wilson R.K."/>
        </authorList>
    </citation>
    <scope>NUCLEOTIDE SEQUENCE [LARGE SCALE GENOMIC DNA]</scope>
    <source>
        <strain evidence="1 2">ATCC 15930</strain>
    </source>
</reference>
<organism evidence="1 2">
    <name type="scientific">Hoylesella loescheii DSM 19665 = JCM 12249 = ATCC 15930</name>
    <dbReference type="NCBI Taxonomy" id="1122985"/>
    <lineage>
        <taxon>Bacteria</taxon>
        <taxon>Pseudomonadati</taxon>
        <taxon>Bacteroidota</taxon>
        <taxon>Bacteroidia</taxon>
        <taxon>Bacteroidales</taxon>
        <taxon>Prevotellaceae</taxon>
        <taxon>Hoylesella</taxon>
    </lineage>
</organism>
<dbReference type="EMBL" id="JNGW01000024">
    <property type="protein sequence ID" value="KDR53184.1"/>
    <property type="molecule type" value="Genomic_DNA"/>
</dbReference>
<accession>A0A069QMG7</accession>
<protein>
    <submittedName>
        <fullName evidence="1">Uncharacterized protein</fullName>
    </submittedName>
</protein>
<sequence length="47" mass="5192">MCKGAGLVSQLCPQWSGVRAPITQHTQHTNPLFSPLDICFRKAIDKP</sequence>
<evidence type="ECO:0000313" key="1">
    <source>
        <dbReference type="EMBL" id="KDR53184.1"/>
    </source>
</evidence>
<dbReference type="AlphaFoldDB" id="A0A069QMG7"/>
<evidence type="ECO:0000313" key="2">
    <source>
        <dbReference type="Proteomes" id="UP000027442"/>
    </source>
</evidence>
<name>A0A069QMG7_HOYLO</name>
<dbReference type="Proteomes" id="UP000027442">
    <property type="component" value="Unassembled WGS sequence"/>
</dbReference>